<evidence type="ECO:0000259" key="1">
    <source>
        <dbReference type="Pfam" id="PF10536"/>
    </source>
</evidence>
<accession>W1PPK7</accession>
<dbReference type="EMBL" id="KI392652">
    <property type="protein sequence ID" value="ERN11967.1"/>
    <property type="molecule type" value="Genomic_DNA"/>
</dbReference>
<gene>
    <name evidence="2" type="ORF">AMTR_s00184p00040060</name>
</gene>
<dbReference type="AlphaFoldDB" id="W1PPK7"/>
<dbReference type="Pfam" id="PF10536">
    <property type="entry name" value="PMD"/>
    <property type="match status" value="1"/>
</dbReference>
<dbReference type="HOGENOM" id="CLU_135845_0_0_1"/>
<proteinExistence type="predicted"/>
<name>W1PPK7_AMBTC</name>
<dbReference type="GO" id="GO:0010073">
    <property type="term" value="P:meristem maintenance"/>
    <property type="evidence" value="ECO:0007669"/>
    <property type="project" value="InterPro"/>
</dbReference>
<dbReference type="PANTHER" id="PTHR46033">
    <property type="entry name" value="PROTEIN MAIN-LIKE 2"/>
    <property type="match status" value="1"/>
</dbReference>
<organism evidence="2 3">
    <name type="scientific">Amborella trichopoda</name>
    <dbReference type="NCBI Taxonomy" id="13333"/>
    <lineage>
        <taxon>Eukaryota</taxon>
        <taxon>Viridiplantae</taxon>
        <taxon>Streptophyta</taxon>
        <taxon>Embryophyta</taxon>
        <taxon>Tracheophyta</taxon>
        <taxon>Spermatophyta</taxon>
        <taxon>Magnoliopsida</taxon>
        <taxon>Amborellales</taxon>
        <taxon>Amborellaceae</taxon>
        <taxon>Amborella</taxon>
    </lineage>
</organism>
<dbReference type="InterPro" id="IPR019557">
    <property type="entry name" value="AminoTfrase-like_pln_mobile"/>
</dbReference>
<reference evidence="3" key="1">
    <citation type="journal article" date="2013" name="Science">
        <title>The Amborella genome and the evolution of flowering plants.</title>
        <authorList>
            <consortium name="Amborella Genome Project"/>
        </authorList>
    </citation>
    <scope>NUCLEOTIDE SEQUENCE [LARGE SCALE GENOMIC DNA]</scope>
</reference>
<dbReference type="InterPro" id="IPR044824">
    <property type="entry name" value="MAIN-like"/>
</dbReference>
<keyword evidence="3" id="KW-1185">Reference proteome</keyword>
<feature type="domain" description="Aminotransferase-like plant mobile" evidence="1">
    <location>
        <begin position="20"/>
        <end position="116"/>
    </location>
</feature>
<dbReference type="PANTHER" id="PTHR46033:SF1">
    <property type="entry name" value="PROTEIN MAIN-LIKE 2"/>
    <property type="match status" value="1"/>
</dbReference>
<sequence length="126" mass="14662">MNDWHPTDKEVQLVNTSGLGALFIIRPNRIHHLLVADNVERWRSKTNSFHYNIQIVEMKRTLFDVYEILGLAVDGEPVTCRPISDLREFIENNLGIVPTRGNLTDIKYSWLKANFRELSPNATQWK</sequence>
<dbReference type="Proteomes" id="UP000017836">
    <property type="component" value="Unassembled WGS sequence"/>
</dbReference>
<evidence type="ECO:0000313" key="3">
    <source>
        <dbReference type="Proteomes" id="UP000017836"/>
    </source>
</evidence>
<protein>
    <recommendedName>
        <fullName evidence="1">Aminotransferase-like plant mobile domain-containing protein</fullName>
    </recommendedName>
</protein>
<evidence type="ECO:0000313" key="2">
    <source>
        <dbReference type="EMBL" id="ERN11967.1"/>
    </source>
</evidence>
<dbReference type="Gramene" id="ERN11967">
    <property type="protein sequence ID" value="ERN11967"/>
    <property type="gene ID" value="AMTR_s00184p00040060"/>
</dbReference>